<comment type="caution">
    <text evidence="1">The sequence shown here is derived from an EMBL/GenBank/DDBJ whole genome shotgun (WGS) entry which is preliminary data.</text>
</comment>
<proteinExistence type="predicted"/>
<dbReference type="RefSeq" id="WP_310003507.1">
    <property type="nucleotide sequence ID" value="NZ_JAVDTX010000001.1"/>
</dbReference>
<gene>
    <name evidence="1" type="ORF">J2W95_000457</name>
</gene>
<evidence type="ECO:0000313" key="2">
    <source>
        <dbReference type="Proteomes" id="UP001261871"/>
    </source>
</evidence>
<dbReference type="InterPro" id="IPR011004">
    <property type="entry name" value="Trimer_LpxA-like_sf"/>
</dbReference>
<keyword evidence="2" id="KW-1185">Reference proteome</keyword>
<organism evidence="1 2">
    <name type="scientific">Flavobacterium granuli</name>
    <dbReference type="NCBI Taxonomy" id="280093"/>
    <lineage>
        <taxon>Bacteria</taxon>
        <taxon>Pseudomonadati</taxon>
        <taxon>Bacteroidota</taxon>
        <taxon>Flavobacteriia</taxon>
        <taxon>Flavobacteriales</taxon>
        <taxon>Flavobacteriaceae</taxon>
        <taxon>Flavobacterium</taxon>
    </lineage>
</organism>
<protein>
    <submittedName>
        <fullName evidence="1">Acetyltransferase-like isoleucine patch superfamily enzyme</fullName>
    </submittedName>
</protein>
<reference evidence="1 2" key="1">
    <citation type="submission" date="2023-07" db="EMBL/GenBank/DDBJ databases">
        <title>Sorghum-associated microbial communities from plants grown in Nebraska, USA.</title>
        <authorList>
            <person name="Schachtman D."/>
        </authorList>
    </citation>
    <scope>NUCLEOTIDE SEQUENCE [LARGE SCALE GENOMIC DNA]</scope>
    <source>
        <strain evidence="1 2">BE124</strain>
    </source>
</reference>
<name>A0ABU1RYQ5_9FLAO</name>
<dbReference type="EMBL" id="JAVDTX010000001">
    <property type="protein sequence ID" value="MDR6843777.1"/>
    <property type="molecule type" value="Genomic_DNA"/>
</dbReference>
<dbReference type="Proteomes" id="UP001261871">
    <property type="component" value="Unassembled WGS sequence"/>
</dbReference>
<accession>A0ABU1RYQ5</accession>
<dbReference type="Gene3D" id="2.160.10.10">
    <property type="entry name" value="Hexapeptide repeat proteins"/>
    <property type="match status" value="1"/>
</dbReference>
<dbReference type="SUPFAM" id="SSF51161">
    <property type="entry name" value="Trimeric LpxA-like enzymes"/>
    <property type="match status" value="1"/>
</dbReference>
<sequence>MIDFAKNKYRKLRTIYHKIKFYYSVNWIKTIYFNFKKFPFQTAKKLPVFFYGKVHFQSIQGEIIINGPIKTAMIGFGQQFEIEIKSKGIAQLSLYGKLTFNGYAHMGKDVILYVGQNADCEFGYMTCLGSSVKVICTHKLLVGEWSRIGHESQIMDTNFHPMINTLTGEQYPLKGPIHIGSYNSFSNRISIMPNTKTPDYCVIASNSLCNKDYTNFGSNILLGGIPAKLLKNNYSRDWENEKEPLMKYLIVQF</sequence>
<evidence type="ECO:0000313" key="1">
    <source>
        <dbReference type="EMBL" id="MDR6843777.1"/>
    </source>
</evidence>